<evidence type="ECO:0000313" key="4">
    <source>
        <dbReference type="Proteomes" id="UP001153636"/>
    </source>
</evidence>
<dbReference type="EMBL" id="OV651820">
    <property type="protein sequence ID" value="CAH1114372.1"/>
    <property type="molecule type" value="Genomic_DNA"/>
</dbReference>
<evidence type="ECO:0000313" key="3">
    <source>
        <dbReference type="EMBL" id="CAH1114372.1"/>
    </source>
</evidence>
<accession>A0A9P0DDF9</accession>
<dbReference type="SMART" id="SM00595">
    <property type="entry name" value="MADF"/>
    <property type="match status" value="1"/>
</dbReference>
<protein>
    <recommendedName>
        <fullName evidence="2">MADF domain-containing protein</fullName>
    </recommendedName>
</protein>
<evidence type="ECO:0000256" key="1">
    <source>
        <dbReference type="SAM" id="MobiDB-lite"/>
    </source>
</evidence>
<dbReference type="PANTHER" id="PTHR21505">
    <property type="entry name" value="MADF DOMAIN-CONTAINING PROTEIN-RELATED"/>
    <property type="match status" value="1"/>
</dbReference>
<dbReference type="Pfam" id="PF10545">
    <property type="entry name" value="MADF_DNA_bdg"/>
    <property type="match status" value="1"/>
</dbReference>
<organism evidence="3 4">
    <name type="scientific">Psylliodes chrysocephalus</name>
    <dbReference type="NCBI Taxonomy" id="3402493"/>
    <lineage>
        <taxon>Eukaryota</taxon>
        <taxon>Metazoa</taxon>
        <taxon>Ecdysozoa</taxon>
        <taxon>Arthropoda</taxon>
        <taxon>Hexapoda</taxon>
        <taxon>Insecta</taxon>
        <taxon>Pterygota</taxon>
        <taxon>Neoptera</taxon>
        <taxon>Endopterygota</taxon>
        <taxon>Coleoptera</taxon>
        <taxon>Polyphaga</taxon>
        <taxon>Cucujiformia</taxon>
        <taxon>Chrysomeloidea</taxon>
        <taxon>Chrysomelidae</taxon>
        <taxon>Galerucinae</taxon>
        <taxon>Alticini</taxon>
        <taxon>Psylliodes</taxon>
    </lineage>
</organism>
<gene>
    <name evidence="3" type="ORF">PSYICH_LOCUS14557</name>
</gene>
<dbReference type="InterPro" id="IPR006578">
    <property type="entry name" value="MADF-dom"/>
</dbReference>
<feature type="region of interest" description="Disordered" evidence="1">
    <location>
        <begin position="157"/>
        <end position="179"/>
    </location>
</feature>
<dbReference type="AlphaFoldDB" id="A0A9P0DDF9"/>
<dbReference type="PANTHER" id="PTHR21505:SF12">
    <property type="entry name" value="MADF DOMAIN-CONTAINING PROTEIN-RELATED"/>
    <property type="match status" value="1"/>
</dbReference>
<proteinExistence type="predicted"/>
<dbReference type="PROSITE" id="PS51029">
    <property type="entry name" value="MADF"/>
    <property type="match status" value="1"/>
</dbReference>
<dbReference type="OrthoDB" id="10051975at2759"/>
<feature type="domain" description="MADF" evidence="2">
    <location>
        <begin position="20"/>
        <end position="113"/>
    </location>
</feature>
<sequence>MVKFVKTVKRITFSDEKIIELIELYRENECLWNIKSAEYKNNIKRKAAITDIAKNLFVKEEIIKKKITSIRSTYLMEKKKILDSHKTGSGTDDLYSPLVPLYEHMTFLNDVIIARKTKSNLESQIIEEKKKINENMIIYDINQMRRKKNILKHINKRSRREPRATKPTTIRRSGKRIFR</sequence>
<reference evidence="3" key="1">
    <citation type="submission" date="2022-01" db="EMBL/GenBank/DDBJ databases">
        <authorList>
            <person name="King R."/>
        </authorList>
    </citation>
    <scope>NUCLEOTIDE SEQUENCE</scope>
</reference>
<evidence type="ECO:0000259" key="2">
    <source>
        <dbReference type="PROSITE" id="PS51029"/>
    </source>
</evidence>
<name>A0A9P0DDF9_9CUCU</name>
<keyword evidence="4" id="KW-1185">Reference proteome</keyword>
<dbReference type="Proteomes" id="UP001153636">
    <property type="component" value="Chromosome 8"/>
</dbReference>